<dbReference type="GO" id="GO:0046592">
    <property type="term" value="F:polyamine oxidase activity"/>
    <property type="evidence" value="ECO:0007669"/>
    <property type="project" value="TreeGrafter"/>
</dbReference>
<name>A0A1D1UPG6_RAMVA</name>
<protein>
    <recommendedName>
        <fullName evidence="1">Amine oxidase domain-containing protein</fullName>
    </recommendedName>
</protein>
<dbReference type="InterPro" id="IPR002937">
    <property type="entry name" value="Amino_oxidase"/>
</dbReference>
<organism evidence="2 3">
    <name type="scientific">Ramazzottius varieornatus</name>
    <name type="common">Water bear</name>
    <name type="synonym">Tardigrade</name>
    <dbReference type="NCBI Taxonomy" id="947166"/>
    <lineage>
        <taxon>Eukaryota</taxon>
        <taxon>Metazoa</taxon>
        <taxon>Ecdysozoa</taxon>
        <taxon>Tardigrada</taxon>
        <taxon>Eutardigrada</taxon>
        <taxon>Parachela</taxon>
        <taxon>Hypsibioidea</taxon>
        <taxon>Ramazzottiidae</taxon>
        <taxon>Ramazzottius</taxon>
    </lineage>
</organism>
<dbReference type="SUPFAM" id="SSF54373">
    <property type="entry name" value="FAD-linked reductases, C-terminal domain"/>
    <property type="match status" value="1"/>
</dbReference>
<accession>A0A1D1UPG6</accession>
<keyword evidence="3" id="KW-1185">Reference proteome</keyword>
<evidence type="ECO:0000313" key="3">
    <source>
        <dbReference type="Proteomes" id="UP000186922"/>
    </source>
</evidence>
<dbReference type="Gene3D" id="3.50.50.60">
    <property type="entry name" value="FAD/NAD(P)-binding domain"/>
    <property type="match status" value="1"/>
</dbReference>
<reference evidence="2 3" key="1">
    <citation type="journal article" date="2016" name="Nat. Commun.">
        <title>Extremotolerant tardigrade genome and improved radiotolerance of human cultured cells by tardigrade-unique protein.</title>
        <authorList>
            <person name="Hashimoto T."/>
            <person name="Horikawa D.D."/>
            <person name="Saito Y."/>
            <person name="Kuwahara H."/>
            <person name="Kozuka-Hata H."/>
            <person name="Shin-I T."/>
            <person name="Minakuchi Y."/>
            <person name="Ohishi K."/>
            <person name="Motoyama A."/>
            <person name="Aizu T."/>
            <person name="Enomoto A."/>
            <person name="Kondo K."/>
            <person name="Tanaka S."/>
            <person name="Hara Y."/>
            <person name="Koshikawa S."/>
            <person name="Sagara H."/>
            <person name="Miura T."/>
            <person name="Yokobori S."/>
            <person name="Miyagawa K."/>
            <person name="Suzuki Y."/>
            <person name="Kubo T."/>
            <person name="Oyama M."/>
            <person name="Kohara Y."/>
            <person name="Fujiyama A."/>
            <person name="Arakawa K."/>
            <person name="Katayama T."/>
            <person name="Toyoda A."/>
            <person name="Kunieda T."/>
        </authorList>
    </citation>
    <scope>NUCLEOTIDE SEQUENCE [LARGE SCALE GENOMIC DNA]</scope>
    <source>
        <strain evidence="2 3">YOKOZUNA-1</strain>
    </source>
</reference>
<dbReference type="InterPro" id="IPR050281">
    <property type="entry name" value="Flavin_monoamine_oxidase"/>
</dbReference>
<dbReference type="STRING" id="947166.A0A1D1UPG6"/>
<evidence type="ECO:0000259" key="1">
    <source>
        <dbReference type="Pfam" id="PF01593"/>
    </source>
</evidence>
<evidence type="ECO:0000313" key="2">
    <source>
        <dbReference type="EMBL" id="GAU91341.1"/>
    </source>
</evidence>
<dbReference type="PANTHER" id="PTHR10742">
    <property type="entry name" value="FLAVIN MONOAMINE OXIDASE"/>
    <property type="match status" value="1"/>
</dbReference>
<sequence length="281" mass="31401">MIHFEPSILLLPVTVRCGDGDTFKARHVIFTGSLGVLKARPSFFDPPLSTKKRQAIEKAGFGSTCKIFLQFERPFWEELEPPTDGFQTLWLNRQTESAVVEDSNVPWYRSALGLDAIRTHKNTLVLWLAGPRAAEVDGLSDEQIKQDVVELLRKFAVSSSIPKPVRVMRERWSSNPYIRGTYSYHSMESTISGLLIEDLAEPVWIFEDSKSGSVPALLFAGETTHPIDFLTIHGAIQSGWREAVGLKELAVHCEQHSGCLHSRCRAKTPVQHSMKRATSAG</sequence>
<feature type="domain" description="Amine oxidase" evidence="1">
    <location>
        <begin position="13"/>
        <end position="244"/>
    </location>
</feature>
<proteinExistence type="predicted"/>
<dbReference type="EMBL" id="BDGG01000002">
    <property type="protein sequence ID" value="GAU91341.1"/>
    <property type="molecule type" value="Genomic_DNA"/>
</dbReference>
<dbReference type="InterPro" id="IPR036188">
    <property type="entry name" value="FAD/NAD-bd_sf"/>
</dbReference>
<gene>
    <name evidence="2" type="primary">RvY_03613</name>
    <name evidence="2" type="synonym">RvY_03613.1</name>
    <name evidence="2" type="ORF">RvY_03613-1</name>
</gene>
<dbReference type="SUPFAM" id="SSF51905">
    <property type="entry name" value="FAD/NAD(P)-binding domain"/>
    <property type="match status" value="1"/>
</dbReference>
<dbReference type="Gene3D" id="3.90.660.10">
    <property type="match status" value="1"/>
</dbReference>
<dbReference type="PANTHER" id="PTHR10742:SF416">
    <property type="entry name" value="SPERMINE OXIDASE"/>
    <property type="match status" value="1"/>
</dbReference>
<dbReference type="Proteomes" id="UP000186922">
    <property type="component" value="Unassembled WGS sequence"/>
</dbReference>
<comment type="caution">
    <text evidence="2">The sequence shown here is derived from an EMBL/GenBank/DDBJ whole genome shotgun (WGS) entry which is preliminary data.</text>
</comment>
<dbReference type="OrthoDB" id="5046242at2759"/>
<dbReference type="AlphaFoldDB" id="A0A1D1UPG6"/>
<dbReference type="Pfam" id="PF01593">
    <property type="entry name" value="Amino_oxidase"/>
    <property type="match status" value="1"/>
</dbReference>